<sequence length="81" mass="9022">MGNTMNHEETVVMPGESNPSVFVYGGICPFGKVYNPSAMYMAPKEQVQNGNAHLRQEGDKHEESHNLTTHQEAGRARNRAH</sequence>
<feature type="compositionally biased region" description="Basic and acidic residues" evidence="1">
    <location>
        <begin position="54"/>
        <end position="65"/>
    </location>
</feature>
<proteinExistence type="evidence at transcript level"/>
<name>F2DKZ9_HORVV</name>
<evidence type="ECO:0000256" key="1">
    <source>
        <dbReference type="SAM" id="MobiDB-lite"/>
    </source>
</evidence>
<dbReference type="EMBL" id="AK364567">
    <property type="protein sequence ID" value="BAJ95770.1"/>
    <property type="molecule type" value="mRNA"/>
</dbReference>
<feature type="region of interest" description="Disordered" evidence="1">
    <location>
        <begin position="49"/>
        <end position="81"/>
    </location>
</feature>
<protein>
    <submittedName>
        <fullName evidence="2">Predicted protein</fullName>
    </submittedName>
</protein>
<organism evidence="2">
    <name type="scientific">Hordeum vulgare subsp. vulgare</name>
    <name type="common">Domesticated barley</name>
    <dbReference type="NCBI Taxonomy" id="112509"/>
    <lineage>
        <taxon>Eukaryota</taxon>
        <taxon>Viridiplantae</taxon>
        <taxon>Streptophyta</taxon>
        <taxon>Embryophyta</taxon>
        <taxon>Tracheophyta</taxon>
        <taxon>Spermatophyta</taxon>
        <taxon>Magnoliopsida</taxon>
        <taxon>Liliopsida</taxon>
        <taxon>Poales</taxon>
        <taxon>Poaceae</taxon>
        <taxon>BOP clade</taxon>
        <taxon>Pooideae</taxon>
        <taxon>Triticodae</taxon>
        <taxon>Triticeae</taxon>
        <taxon>Hordeinae</taxon>
        <taxon>Hordeum</taxon>
    </lineage>
</organism>
<evidence type="ECO:0000313" key="2">
    <source>
        <dbReference type="EMBL" id="BAJ95770.1"/>
    </source>
</evidence>
<dbReference type="AlphaFoldDB" id="F2DKZ9"/>
<accession>F2DKZ9</accession>
<reference evidence="2" key="1">
    <citation type="journal article" date="2011" name="Plant Physiol.">
        <title>Comprehensive sequence analysis of 24,783 barley full-length cDNAs derived from 12 clone libraries.</title>
        <authorList>
            <person name="Matsumoto T."/>
            <person name="Tanaka T."/>
            <person name="Sakai H."/>
            <person name="Amano N."/>
            <person name="Kanamori H."/>
            <person name="Kurita K."/>
            <person name="Kikuta A."/>
            <person name="Kamiya K."/>
            <person name="Yamamoto M."/>
            <person name="Ikawa H."/>
            <person name="Fujii N."/>
            <person name="Hori K."/>
            <person name="Itoh T."/>
            <person name="Sato K."/>
        </authorList>
    </citation>
    <scope>NUCLEOTIDE SEQUENCE</scope>
    <source>
        <tissue evidence="2">Shoot and root</tissue>
    </source>
</reference>